<reference evidence="1 2" key="1">
    <citation type="submission" date="2021-06" db="EMBL/GenBank/DDBJ databases">
        <title>Enterococcus alishanensis sp. nov., a novel lactic acid bacterium isolated from fresh coffee beans.</title>
        <authorList>
            <person name="Chen Y.-S."/>
        </authorList>
    </citation>
    <scope>NUCLEOTIDE SEQUENCE [LARGE SCALE GENOMIC DNA]</scope>
    <source>
        <strain evidence="1 2">ALS3</strain>
    </source>
</reference>
<evidence type="ECO:0000313" key="2">
    <source>
        <dbReference type="Proteomes" id="UP000774130"/>
    </source>
</evidence>
<organism evidence="1 2">
    <name type="scientific">Enterococcus alishanensis</name>
    <dbReference type="NCBI Taxonomy" id="1303817"/>
    <lineage>
        <taxon>Bacteria</taxon>
        <taxon>Bacillati</taxon>
        <taxon>Bacillota</taxon>
        <taxon>Bacilli</taxon>
        <taxon>Lactobacillales</taxon>
        <taxon>Enterococcaceae</taxon>
        <taxon>Enterococcus</taxon>
    </lineage>
</organism>
<gene>
    <name evidence="1" type="ORF">KUA55_12945</name>
</gene>
<evidence type="ECO:0000313" key="1">
    <source>
        <dbReference type="EMBL" id="MBV7391589.1"/>
    </source>
</evidence>
<dbReference type="Pfam" id="PF12732">
    <property type="entry name" value="YtxH"/>
    <property type="match status" value="1"/>
</dbReference>
<keyword evidence="2" id="KW-1185">Reference proteome</keyword>
<dbReference type="EMBL" id="JAHUZB010000005">
    <property type="protein sequence ID" value="MBV7391589.1"/>
    <property type="molecule type" value="Genomic_DNA"/>
</dbReference>
<proteinExistence type="predicted"/>
<protein>
    <submittedName>
        <fullName evidence="1">YtxH domain-containing protein</fullName>
    </submittedName>
</protein>
<comment type="caution">
    <text evidence="1">The sequence shown here is derived from an EMBL/GenBank/DDBJ whole genome shotgun (WGS) entry which is preliminary data.</text>
</comment>
<dbReference type="RefSeq" id="WP_218326800.1">
    <property type="nucleotide sequence ID" value="NZ_JAHUZB010000005.1"/>
</dbReference>
<name>A0ABS6TFA3_9ENTE</name>
<accession>A0ABS6TFA3</accession>
<sequence>MSFFKGILFGVGVGSAVGLLLAPRKGSKTQEKMIDDVRDIVQRTDELNESLKNFRTAVIDLKTTFDALVPEFTSGVKKDIEDFNFQAEPRIKQIQETIDHLSID</sequence>
<dbReference type="Proteomes" id="UP000774130">
    <property type="component" value="Unassembled WGS sequence"/>
</dbReference>
<dbReference type="InterPro" id="IPR024623">
    <property type="entry name" value="YtxH"/>
</dbReference>